<dbReference type="Gene3D" id="2.40.160.50">
    <property type="entry name" value="membrane protein fhac: a member of the omp85/tpsb transporter family"/>
    <property type="match status" value="1"/>
</dbReference>
<proteinExistence type="predicted"/>
<dbReference type="InterPro" id="IPR039910">
    <property type="entry name" value="D15-like"/>
</dbReference>
<sequence length="640" mass="69979">MPFLRRTLPTIGLSILSAILVLSLPAGPAFSQSAGERAYEGYQGPEADSPSRNSGGGNGGSPPQDDESTSSEIAYALEFEGTEDSAIISLLRGSSQLERLQGKPPASLPALERRIEKDIQAFDKALRSEGYYANKVSYRIIEEDAEQRVVIMVTTGPLFRLESYKVEFQTPANTPLPATIDPSELGIEPGIAARAEEIVAAQRQAIRLLGTRGFPRAEVTKQQAVVDHATMTMSVVLMIDTGPATRFGALGFSGLEDVEEDYLRRIARWPLGQVFDRTQLTSLRRELSGTGLFESVKVSESETVGADGQLPVSAEVKERERRSIGAGVNYSSSEGAGTQFYWEHRNLFGRAERLRGDLVVAELRQELSGSFVKPDIWQLDQDLRVSAGIKSEDTEAFEEQTIESFVGLERKWRDNWTLGAGTSFEYSIIDDQEGEETFALIGLPLTARYDNSDSLLDPTRGFRVGTSLTPYAGVLTESTNFIRGEVNASTYYSVLEEDRLVLAARGTVGSIAGEQTDDIPATKRFYSGGGGSVRGYEFRTLGPLDEDDDPLGGRSVVELGFELRVKVTEDIGVVPFVEGGNVFDDEIPDLSEELQWAAGLGFRYYTAVGPLRLDVAVPVNPRSDDIDDAFQFYISLGQAF</sequence>
<gene>
    <name evidence="7" type="ORF">FKG95_09400</name>
</gene>
<keyword evidence="3" id="KW-0472">Membrane</keyword>
<evidence type="ECO:0000313" key="7">
    <source>
        <dbReference type="EMBL" id="TQV80391.1"/>
    </source>
</evidence>
<comment type="subcellular location">
    <subcellularLocation>
        <location evidence="1">Membrane</location>
    </subcellularLocation>
</comment>
<keyword evidence="2" id="KW-0812">Transmembrane</keyword>
<evidence type="ECO:0000259" key="6">
    <source>
        <dbReference type="Pfam" id="PF01103"/>
    </source>
</evidence>
<feature type="chain" id="PRO_5021721337" evidence="5">
    <location>
        <begin position="32"/>
        <end position="640"/>
    </location>
</feature>
<dbReference type="Gene3D" id="3.10.20.310">
    <property type="entry name" value="membrane protein fhac"/>
    <property type="match status" value="1"/>
</dbReference>
<evidence type="ECO:0000256" key="1">
    <source>
        <dbReference type="ARBA" id="ARBA00004370"/>
    </source>
</evidence>
<dbReference type="EMBL" id="VHSH01000003">
    <property type="protein sequence ID" value="TQV80391.1"/>
    <property type="molecule type" value="Genomic_DNA"/>
</dbReference>
<accession>A0A545TTB9</accession>
<organism evidence="7 8">
    <name type="scientific">Denitrobaculum tricleocarpae</name>
    <dbReference type="NCBI Taxonomy" id="2591009"/>
    <lineage>
        <taxon>Bacteria</taxon>
        <taxon>Pseudomonadati</taxon>
        <taxon>Pseudomonadota</taxon>
        <taxon>Alphaproteobacteria</taxon>
        <taxon>Rhodospirillales</taxon>
        <taxon>Rhodospirillaceae</taxon>
        <taxon>Denitrobaculum</taxon>
    </lineage>
</organism>
<keyword evidence="8" id="KW-1185">Reference proteome</keyword>
<dbReference type="InterPro" id="IPR000184">
    <property type="entry name" value="Bac_surfAg_D15"/>
</dbReference>
<name>A0A545TTB9_9PROT</name>
<dbReference type="PANTHER" id="PTHR12815:SF42">
    <property type="entry name" value="BACTERIAL SURFACE ANTIGEN (D15) DOMAIN-CONTAINING PROTEIN"/>
    <property type="match status" value="1"/>
</dbReference>
<reference evidence="7 8" key="1">
    <citation type="submission" date="2019-06" db="EMBL/GenBank/DDBJ databases">
        <title>Whole genome sequence for Rhodospirillaceae sp. R148.</title>
        <authorList>
            <person name="Wang G."/>
        </authorList>
    </citation>
    <scope>NUCLEOTIDE SEQUENCE [LARGE SCALE GENOMIC DNA]</scope>
    <source>
        <strain evidence="7 8">R148</strain>
    </source>
</reference>
<comment type="caution">
    <text evidence="7">The sequence shown here is derived from an EMBL/GenBank/DDBJ whole genome shotgun (WGS) entry which is preliminary data.</text>
</comment>
<dbReference type="OrthoDB" id="9769707at2"/>
<evidence type="ECO:0000313" key="8">
    <source>
        <dbReference type="Proteomes" id="UP000315252"/>
    </source>
</evidence>
<dbReference type="AlphaFoldDB" id="A0A545TTB9"/>
<dbReference type="PANTHER" id="PTHR12815">
    <property type="entry name" value="SORTING AND ASSEMBLY MACHINERY SAMM50 PROTEIN FAMILY MEMBER"/>
    <property type="match status" value="1"/>
</dbReference>
<evidence type="ECO:0000256" key="4">
    <source>
        <dbReference type="SAM" id="MobiDB-lite"/>
    </source>
</evidence>
<evidence type="ECO:0000256" key="3">
    <source>
        <dbReference type="ARBA" id="ARBA00023136"/>
    </source>
</evidence>
<feature type="domain" description="Bacterial surface antigen (D15)" evidence="6">
    <location>
        <begin position="346"/>
        <end position="640"/>
    </location>
</feature>
<evidence type="ECO:0000256" key="2">
    <source>
        <dbReference type="ARBA" id="ARBA00022452"/>
    </source>
</evidence>
<keyword evidence="2" id="KW-1134">Transmembrane beta strand</keyword>
<dbReference type="Pfam" id="PF01103">
    <property type="entry name" value="Omp85"/>
    <property type="match status" value="1"/>
</dbReference>
<dbReference type="Proteomes" id="UP000315252">
    <property type="component" value="Unassembled WGS sequence"/>
</dbReference>
<feature type="signal peptide" evidence="5">
    <location>
        <begin position="1"/>
        <end position="31"/>
    </location>
</feature>
<keyword evidence="5" id="KW-0732">Signal</keyword>
<protein>
    <submittedName>
        <fullName evidence="7">Outer membrane protein assembly factor</fullName>
    </submittedName>
</protein>
<dbReference type="RefSeq" id="WP_142896104.1">
    <property type="nucleotide sequence ID" value="NZ_ML660054.1"/>
</dbReference>
<feature type="region of interest" description="Disordered" evidence="4">
    <location>
        <begin position="35"/>
        <end position="69"/>
    </location>
</feature>
<evidence type="ECO:0000256" key="5">
    <source>
        <dbReference type="SAM" id="SignalP"/>
    </source>
</evidence>
<dbReference type="GO" id="GO:0019867">
    <property type="term" value="C:outer membrane"/>
    <property type="evidence" value="ECO:0007669"/>
    <property type="project" value="InterPro"/>
</dbReference>